<dbReference type="STRING" id="69332.A0A388LKJ2"/>
<feature type="coiled-coil region" evidence="1">
    <location>
        <begin position="12"/>
        <end position="53"/>
    </location>
</feature>
<dbReference type="Gene3D" id="3.40.50.1000">
    <property type="entry name" value="HAD superfamily/HAD-like"/>
    <property type="match status" value="1"/>
</dbReference>
<evidence type="ECO:0000313" key="3">
    <source>
        <dbReference type="Proteomes" id="UP000265515"/>
    </source>
</evidence>
<dbReference type="GO" id="GO:0006114">
    <property type="term" value="P:glycerol biosynthetic process"/>
    <property type="evidence" value="ECO:0007669"/>
    <property type="project" value="TreeGrafter"/>
</dbReference>
<evidence type="ECO:0000313" key="2">
    <source>
        <dbReference type="EMBL" id="GBG82850.1"/>
    </source>
</evidence>
<dbReference type="PANTHER" id="PTHR18901">
    <property type="entry name" value="2-DEOXYGLUCOSE-6-PHOSPHATE PHOSPHATASE 2"/>
    <property type="match status" value="1"/>
</dbReference>
<proteinExistence type="predicted"/>
<dbReference type="NCBIfam" id="TIGR01509">
    <property type="entry name" value="HAD-SF-IA-v3"/>
    <property type="match status" value="1"/>
</dbReference>
<accession>A0A388LKJ2</accession>
<sequence>MAGSQYSPLTRRERELREIQQVERLRHKLEKELKEASDREKEMKSRAARLETLEADKAELEGLDESSMNDQMRTLKKNMLSLHAHVDSRLNFMQSTVDQILDALTKPGFRPPTLSPLPLSAMSGPFPVTQLSGERKDEELNTWLRTVPVWVKAKRTLLEDEVVTAASYLEGKATKWLDGVVVKAGYGRRMADWAKSPTLDQFMEMVEARWHNPQEAQRATDAINKLDQRKFKSVRELTTIVESLILVLGINYSDQFLLTTFFYLRTDHQTLKWIKTQPALSDALKQWIEVIDQYDFKLEYLKGEYNKVADALSRRADYLGALVSDFGVSDEVTQSLVGAYQEDPVTMDIMRKLQAKDKATKSEFVMVDRLLYLEKAGIKRRSMLPPTMDGQVDIDDIVDHRDMPVAKPLGRGRPPKPKREYHVRFTHHTDPKEDRWFTREELIETAPQVVAEYERKLKGKAPAKKFDWNLKAKMIGKAAMESALVLVKELNLEGVLAPEDFLSQREAILDDLFPNSELMPGADRLVRHFHKHGVKMAVATSSHTRFFKLKTQKHTEFMSLMHHVVTGDDPEILKGKPSPDIFLVAAKRFEDSSLKPESVLVFEDAPSGVQAAKAAGMSAVMVPDPNLDKAYQKEADEVLTSLFEFDPSKWGLPAFETPAQF</sequence>
<dbReference type="GO" id="GO:0043136">
    <property type="term" value="F:sn-glycerol 3-phosphatase activity"/>
    <property type="evidence" value="ECO:0007669"/>
    <property type="project" value="TreeGrafter"/>
</dbReference>
<dbReference type="InterPro" id="IPR023198">
    <property type="entry name" value="PGP-like_dom2"/>
</dbReference>
<keyword evidence="3" id="KW-1185">Reference proteome</keyword>
<organism evidence="2 3">
    <name type="scientific">Chara braunii</name>
    <name type="common">Braun's stonewort</name>
    <dbReference type="NCBI Taxonomy" id="69332"/>
    <lineage>
        <taxon>Eukaryota</taxon>
        <taxon>Viridiplantae</taxon>
        <taxon>Streptophyta</taxon>
        <taxon>Charophyceae</taxon>
        <taxon>Charales</taxon>
        <taxon>Characeae</taxon>
        <taxon>Chara</taxon>
    </lineage>
</organism>
<dbReference type="InterPro" id="IPR006439">
    <property type="entry name" value="HAD-SF_hydro_IA"/>
</dbReference>
<dbReference type="InterPro" id="IPR023214">
    <property type="entry name" value="HAD_sf"/>
</dbReference>
<dbReference type="InterPro" id="IPR036412">
    <property type="entry name" value="HAD-like_sf"/>
</dbReference>
<dbReference type="OrthoDB" id="40579at2759"/>
<keyword evidence="1" id="KW-0175">Coiled coil</keyword>
<dbReference type="Gramene" id="GBG82850">
    <property type="protein sequence ID" value="GBG82850"/>
    <property type="gene ID" value="CBR_g36378"/>
</dbReference>
<dbReference type="Proteomes" id="UP000265515">
    <property type="component" value="Unassembled WGS sequence"/>
</dbReference>
<protein>
    <submittedName>
        <fullName evidence="2">Uncharacterized protein</fullName>
    </submittedName>
</protein>
<dbReference type="FunFam" id="3.40.50.1000:FF:000055">
    <property type="entry name" value="Haloacid dehalogenase-like hydrolase family protein"/>
    <property type="match status" value="1"/>
</dbReference>
<reference evidence="2 3" key="1">
    <citation type="journal article" date="2018" name="Cell">
        <title>The Chara Genome: Secondary Complexity and Implications for Plant Terrestrialization.</title>
        <authorList>
            <person name="Nishiyama T."/>
            <person name="Sakayama H."/>
            <person name="Vries J.D."/>
            <person name="Buschmann H."/>
            <person name="Saint-Marcoux D."/>
            <person name="Ullrich K.K."/>
            <person name="Haas F.B."/>
            <person name="Vanderstraeten L."/>
            <person name="Becker D."/>
            <person name="Lang D."/>
            <person name="Vosolsobe S."/>
            <person name="Rombauts S."/>
            <person name="Wilhelmsson P.K.I."/>
            <person name="Janitza P."/>
            <person name="Kern R."/>
            <person name="Heyl A."/>
            <person name="Rumpler F."/>
            <person name="Villalobos L.I.A.C."/>
            <person name="Clay J.M."/>
            <person name="Skokan R."/>
            <person name="Toyoda A."/>
            <person name="Suzuki Y."/>
            <person name="Kagoshima H."/>
            <person name="Schijlen E."/>
            <person name="Tajeshwar N."/>
            <person name="Catarino B."/>
            <person name="Hetherington A.J."/>
            <person name="Saltykova A."/>
            <person name="Bonnot C."/>
            <person name="Breuninger H."/>
            <person name="Symeonidi A."/>
            <person name="Radhakrishnan G.V."/>
            <person name="Van Nieuwerburgh F."/>
            <person name="Deforce D."/>
            <person name="Chang C."/>
            <person name="Karol K.G."/>
            <person name="Hedrich R."/>
            <person name="Ulvskov P."/>
            <person name="Glockner G."/>
            <person name="Delwiche C.F."/>
            <person name="Petrasek J."/>
            <person name="Van de Peer Y."/>
            <person name="Friml J."/>
            <person name="Beilby M."/>
            <person name="Dolan L."/>
            <person name="Kohara Y."/>
            <person name="Sugano S."/>
            <person name="Fujiyama A."/>
            <person name="Delaux P.-M."/>
            <person name="Quint M."/>
            <person name="TheiBen G."/>
            <person name="Hagemann M."/>
            <person name="Harholt J."/>
            <person name="Dunand C."/>
            <person name="Zachgo S."/>
            <person name="Langdale J."/>
            <person name="Maumus F."/>
            <person name="Straeten D.V.D."/>
            <person name="Gould S.B."/>
            <person name="Rensing S.A."/>
        </authorList>
    </citation>
    <scope>NUCLEOTIDE SEQUENCE [LARGE SCALE GENOMIC DNA]</scope>
    <source>
        <strain evidence="2 3">S276</strain>
    </source>
</reference>
<name>A0A388LKJ2_CHABU</name>
<dbReference type="SUPFAM" id="SSF56784">
    <property type="entry name" value="HAD-like"/>
    <property type="match status" value="1"/>
</dbReference>
<dbReference type="AlphaFoldDB" id="A0A388LKJ2"/>
<gene>
    <name evidence="2" type="ORF">CBR_g36378</name>
</gene>
<dbReference type="Gene3D" id="1.10.150.240">
    <property type="entry name" value="Putative phosphatase, domain 2"/>
    <property type="match status" value="1"/>
</dbReference>
<evidence type="ECO:0000256" key="1">
    <source>
        <dbReference type="SAM" id="Coils"/>
    </source>
</evidence>
<dbReference type="PANTHER" id="PTHR18901:SF38">
    <property type="entry name" value="PSEUDOURIDINE-5'-PHOSPHATASE"/>
    <property type="match status" value="1"/>
</dbReference>
<comment type="caution">
    <text evidence="2">The sequence shown here is derived from an EMBL/GenBank/DDBJ whole genome shotgun (WGS) entry which is preliminary data.</text>
</comment>
<dbReference type="EMBL" id="BFEA01000420">
    <property type="protein sequence ID" value="GBG82850.1"/>
    <property type="molecule type" value="Genomic_DNA"/>
</dbReference>
<dbReference type="Pfam" id="PF00702">
    <property type="entry name" value="Hydrolase"/>
    <property type="match status" value="1"/>
</dbReference>